<keyword evidence="2" id="KW-0326">Glycosidase</keyword>
<evidence type="ECO:0000313" key="5">
    <source>
        <dbReference type="Proteomes" id="UP000521379"/>
    </source>
</evidence>
<dbReference type="EMBL" id="JAAVUN010000007">
    <property type="protein sequence ID" value="NKE09315.1"/>
    <property type="molecule type" value="Genomic_DNA"/>
</dbReference>
<organism evidence="4 5">
    <name type="scientific">Kocuria subflava</name>
    <dbReference type="NCBI Taxonomy" id="1736139"/>
    <lineage>
        <taxon>Bacteria</taxon>
        <taxon>Bacillati</taxon>
        <taxon>Actinomycetota</taxon>
        <taxon>Actinomycetes</taxon>
        <taxon>Micrococcales</taxon>
        <taxon>Micrococcaceae</taxon>
        <taxon>Kocuria</taxon>
    </lineage>
</organism>
<dbReference type="Pfam" id="PF01156">
    <property type="entry name" value="IU_nuc_hydro"/>
    <property type="match status" value="1"/>
</dbReference>
<dbReference type="GO" id="GO:0008477">
    <property type="term" value="F:purine nucleosidase activity"/>
    <property type="evidence" value="ECO:0007669"/>
    <property type="project" value="TreeGrafter"/>
</dbReference>
<evidence type="ECO:0000259" key="3">
    <source>
        <dbReference type="Pfam" id="PF01156"/>
    </source>
</evidence>
<dbReference type="InterPro" id="IPR023186">
    <property type="entry name" value="IUNH"/>
</dbReference>
<dbReference type="AlphaFoldDB" id="A0A846TYF3"/>
<dbReference type="Gene3D" id="3.90.245.10">
    <property type="entry name" value="Ribonucleoside hydrolase-like"/>
    <property type="match status" value="1"/>
</dbReference>
<feature type="domain" description="Inosine/uridine-preferring nucleoside hydrolase" evidence="3">
    <location>
        <begin position="5"/>
        <end position="301"/>
    </location>
</feature>
<evidence type="ECO:0000256" key="2">
    <source>
        <dbReference type="ARBA" id="ARBA00023295"/>
    </source>
</evidence>
<accession>A0A846TYF3</accession>
<name>A0A846TYF3_9MICC</name>
<dbReference type="InterPro" id="IPR001910">
    <property type="entry name" value="Inosine/uridine_hydrolase_dom"/>
</dbReference>
<evidence type="ECO:0000313" key="4">
    <source>
        <dbReference type="EMBL" id="NKE09315.1"/>
    </source>
</evidence>
<reference evidence="4 5" key="1">
    <citation type="submission" date="2020-02" db="EMBL/GenBank/DDBJ databases">
        <authorList>
            <person name="Sun Q."/>
        </authorList>
    </citation>
    <scope>NUCLEOTIDE SEQUENCE [LARGE SCALE GENOMIC DNA]</scope>
    <source>
        <strain evidence="4 5">YIM 13062</strain>
    </source>
</reference>
<dbReference type="PANTHER" id="PTHR12304:SF4">
    <property type="entry name" value="URIDINE NUCLEOSIDASE"/>
    <property type="match status" value="1"/>
</dbReference>
<dbReference type="RefSeq" id="WP_119932675.1">
    <property type="nucleotide sequence ID" value="NZ_JAAVUN010000007.1"/>
</dbReference>
<sequence length="320" mass="33629">MTHKVLIDCDPGVDDALALMLAHGSPELNVLAVTTCGGNQTLEKVTRNALSLADELGKDWIPVAAGAQRPLVREPLTAGHVHGDTGLGLVELPDPQHALDERHAVEVIAQTVLTHAPGEVTIIATGPLTNLALAIRQYPEIVERVHEVVLMGGGVTTGNLTPVAEFNIAVDPEAARAVFTAGWPVTMVGLDTTHQALATPEVEAQFAALGTRLGQIAVELIRSYREAYKNNQAFANPPCHDPVAVARVIAPELVSVRRAPVDVELRGELTTGQTVVDLRGSAPEDCATAVATGLDHGGFWALVVDAVRNLGAPTPHGKQA</sequence>
<dbReference type="Proteomes" id="UP000521379">
    <property type="component" value="Unassembled WGS sequence"/>
</dbReference>
<dbReference type="GO" id="GO:0005829">
    <property type="term" value="C:cytosol"/>
    <property type="evidence" value="ECO:0007669"/>
    <property type="project" value="TreeGrafter"/>
</dbReference>
<dbReference type="SUPFAM" id="SSF53590">
    <property type="entry name" value="Nucleoside hydrolase"/>
    <property type="match status" value="1"/>
</dbReference>
<gene>
    <name evidence="4" type="ORF">GTW58_05035</name>
</gene>
<dbReference type="GO" id="GO:0006152">
    <property type="term" value="P:purine nucleoside catabolic process"/>
    <property type="evidence" value="ECO:0007669"/>
    <property type="project" value="TreeGrafter"/>
</dbReference>
<dbReference type="CDD" id="cd02651">
    <property type="entry name" value="nuc_hydro_IU_UC_XIUA"/>
    <property type="match status" value="1"/>
</dbReference>
<keyword evidence="1 4" id="KW-0378">Hydrolase</keyword>
<keyword evidence="5" id="KW-1185">Reference proteome</keyword>
<dbReference type="PANTHER" id="PTHR12304">
    <property type="entry name" value="INOSINE-URIDINE PREFERRING NUCLEOSIDE HYDROLASE"/>
    <property type="match status" value="1"/>
</dbReference>
<proteinExistence type="predicted"/>
<comment type="caution">
    <text evidence="4">The sequence shown here is derived from an EMBL/GenBank/DDBJ whole genome shotgun (WGS) entry which is preliminary data.</text>
</comment>
<protein>
    <submittedName>
        <fullName evidence="4">Nucleoside hydrolase</fullName>
    </submittedName>
</protein>
<evidence type="ECO:0000256" key="1">
    <source>
        <dbReference type="ARBA" id="ARBA00022801"/>
    </source>
</evidence>
<dbReference type="InterPro" id="IPR036452">
    <property type="entry name" value="Ribo_hydro-like"/>
</dbReference>